<dbReference type="Proteomes" id="UP001595752">
    <property type="component" value="Unassembled WGS sequence"/>
</dbReference>
<dbReference type="InterPro" id="IPR007391">
    <property type="entry name" value="Vancomycin_resist_VanW"/>
</dbReference>
<name>A0ABV8B1T6_9BACI</name>
<protein>
    <submittedName>
        <fullName evidence="1">VanW family protein</fullName>
    </submittedName>
</protein>
<gene>
    <name evidence="1" type="ORF">ACFOU2_09065</name>
</gene>
<comment type="caution">
    <text evidence="1">The sequence shown here is derived from an EMBL/GenBank/DDBJ whole genome shotgun (WGS) entry which is preliminary data.</text>
</comment>
<dbReference type="RefSeq" id="WP_377914328.1">
    <property type="nucleotide sequence ID" value="NZ_JBHRZT010000038.1"/>
</dbReference>
<dbReference type="InterPro" id="IPR052913">
    <property type="entry name" value="Glycopeptide_resist_protein"/>
</dbReference>
<proteinExistence type="predicted"/>
<dbReference type="Pfam" id="PF04294">
    <property type="entry name" value="VanW"/>
    <property type="match status" value="1"/>
</dbReference>
<evidence type="ECO:0000313" key="2">
    <source>
        <dbReference type="Proteomes" id="UP001595752"/>
    </source>
</evidence>
<keyword evidence="2" id="KW-1185">Reference proteome</keyword>
<organism evidence="1 2">
    <name type="scientific">Bacillus songklensis</name>
    <dbReference type="NCBI Taxonomy" id="1069116"/>
    <lineage>
        <taxon>Bacteria</taxon>
        <taxon>Bacillati</taxon>
        <taxon>Bacillota</taxon>
        <taxon>Bacilli</taxon>
        <taxon>Bacillales</taxon>
        <taxon>Bacillaceae</taxon>
        <taxon>Bacillus</taxon>
    </lineage>
</organism>
<dbReference type="EMBL" id="JBHRZT010000038">
    <property type="protein sequence ID" value="MFC3883642.1"/>
    <property type="molecule type" value="Genomic_DNA"/>
</dbReference>
<dbReference type="PANTHER" id="PTHR35788:SF1">
    <property type="entry name" value="EXPORTED PROTEIN"/>
    <property type="match status" value="1"/>
</dbReference>
<dbReference type="PANTHER" id="PTHR35788">
    <property type="entry name" value="EXPORTED PROTEIN-RELATED"/>
    <property type="match status" value="1"/>
</dbReference>
<sequence>MNVIQRSSHSREVSYVPPGRDATVSWNGPDLIFINNYNQPILIQAKTLEDKLIVNVYSSDVITYRPKNVPSLPKDRNYMPK</sequence>
<reference evidence="2" key="1">
    <citation type="journal article" date="2019" name="Int. J. Syst. Evol. Microbiol.">
        <title>The Global Catalogue of Microorganisms (GCM) 10K type strain sequencing project: providing services to taxonomists for standard genome sequencing and annotation.</title>
        <authorList>
            <consortium name="The Broad Institute Genomics Platform"/>
            <consortium name="The Broad Institute Genome Sequencing Center for Infectious Disease"/>
            <person name="Wu L."/>
            <person name="Ma J."/>
        </authorList>
    </citation>
    <scope>NUCLEOTIDE SEQUENCE [LARGE SCALE GENOMIC DNA]</scope>
    <source>
        <strain evidence="2">CCUG 61889</strain>
    </source>
</reference>
<evidence type="ECO:0000313" key="1">
    <source>
        <dbReference type="EMBL" id="MFC3883642.1"/>
    </source>
</evidence>
<accession>A0ABV8B1T6</accession>